<dbReference type="RefSeq" id="WP_179764013.1">
    <property type="nucleotide sequence ID" value="NZ_BAAAUE010000007.1"/>
</dbReference>
<dbReference type="Pfam" id="PF08592">
    <property type="entry name" value="Anthrone_oxy"/>
    <property type="match status" value="1"/>
</dbReference>
<organism evidence="2 3">
    <name type="scientific">Streptomyces fulvorobeus</name>
    <dbReference type="NCBI Taxonomy" id="284028"/>
    <lineage>
        <taxon>Bacteria</taxon>
        <taxon>Bacillati</taxon>
        <taxon>Actinomycetota</taxon>
        <taxon>Actinomycetes</taxon>
        <taxon>Kitasatosporales</taxon>
        <taxon>Streptomycetaceae</taxon>
        <taxon>Streptomyces</taxon>
    </lineage>
</organism>
<reference evidence="2 3" key="1">
    <citation type="submission" date="2020-07" db="EMBL/GenBank/DDBJ databases">
        <title>Sequencing the genomes of 1000 actinobacteria strains.</title>
        <authorList>
            <person name="Klenk H.-P."/>
        </authorList>
    </citation>
    <scope>NUCLEOTIDE SEQUENCE [LARGE SCALE GENOMIC DNA]</scope>
    <source>
        <strain evidence="2 3">DSM 41455</strain>
    </source>
</reference>
<feature type="transmembrane region" description="Helical" evidence="1">
    <location>
        <begin position="82"/>
        <end position="101"/>
    </location>
</feature>
<feature type="transmembrane region" description="Helical" evidence="1">
    <location>
        <begin position="6"/>
        <end position="34"/>
    </location>
</feature>
<proteinExistence type="predicted"/>
<name>A0A7Y9HAN0_9ACTN</name>
<protein>
    <submittedName>
        <fullName evidence="2">Putative membrane protein</fullName>
    </submittedName>
</protein>
<accession>A0A7Y9HAN0</accession>
<dbReference type="Proteomes" id="UP000530403">
    <property type="component" value="Unassembled WGS sequence"/>
</dbReference>
<keyword evidence="1" id="KW-1133">Transmembrane helix</keyword>
<evidence type="ECO:0000313" key="2">
    <source>
        <dbReference type="EMBL" id="NYE40925.1"/>
    </source>
</evidence>
<evidence type="ECO:0000256" key="1">
    <source>
        <dbReference type="SAM" id="Phobius"/>
    </source>
</evidence>
<comment type="caution">
    <text evidence="2">The sequence shown here is derived from an EMBL/GenBank/DDBJ whole genome shotgun (WGS) entry which is preliminary data.</text>
</comment>
<dbReference type="AlphaFoldDB" id="A0A7Y9HAN0"/>
<evidence type="ECO:0000313" key="3">
    <source>
        <dbReference type="Proteomes" id="UP000530403"/>
    </source>
</evidence>
<dbReference type="EMBL" id="JACCCF010000001">
    <property type="protein sequence ID" value="NYE40925.1"/>
    <property type="molecule type" value="Genomic_DNA"/>
</dbReference>
<gene>
    <name evidence="2" type="ORF">HEB29_001936</name>
</gene>
<keyword evidence="1" id="KW-0472">Membrane</keyword>
<sequence length="152" mass="15863">MSSLLLMLAVITAGLYAGFLLTFLAVVMPGLALLPDERFVAAMRRFNEKVPGPGFLLVFLGVVALPAAALVSDLGGPGEREWMLVLAALVCAVVSHLITVIGNVPLNNALAGAEGGDDAAARAAFEPRWNTLHRVRTVLSTASFVLLAAVVL</sequence>
<dbReference type="InterPro" id="IPR013901">
    <property type="entry name" value="Anthrone_oxy"/>
</dbReference>
<feature type="transmembrane region" description="Helical" evidence="1">
    <location>
        <begin position="55"/>
        <end position="76"/>
    </location>
</feature>
<keyword evidence="1" id="KW-0812">Transmembrane</keyword>